<accession>A0AAF5DG42</accession>
<keyword evidence="2" id="KW-1185">Reference proteome</keyword>
<dbReference type="AlphaFoldDB" id="A0AAF5DG42"/>
<feature type="chain" id="PRO_5042090491" evidence="1">
    <location>
        <begin position="18"/>
        <end position="430"/>
    </location>
</feature>
<evidence type="ECO:0000313" key="3">
    <source>
        <dbReference type="WBParaSite" id="TCONS_00011680.p1"/>
    </source>
</evidence>
<proteinExistence type="predicted"/>
<name>A0AAF5DG42_STRER</name>
<sequence length="430" mass="49624">MIKESFILILFINLINSQYPFLQNVPFYHEPIRNFELQNQLIYPNYIPLTELQKYQINQMEKAERNKLTTQQPVIYTKSSHVESFMERLADKLPEITEKVIQILPKSFDKDNSIEMRPLINEKKVSFKTHGTQITRSDSQPVEMIEINDSDNIIVKPDHEIKRKKDTNISHYPRPSSTDGTFSFIDNLPSPDTIFGFPNLFNNKKISRIDDDEKEVDLINIKGIPIEKDEDEEVISYEKPDERITSYRTTKPPPTTTTLTVTDNGAGEFAKNLLSRFIKPEPESRGSSEIIGEKKKNLEATPENLISALLNGKLDKIDWISTFLGGNEDQTSNPIAQLFKGGLFGSATNFDTSIRKNRKDNINIERIHLINGKPTVEKDTLFNLEDIFPLYEKYMDNLGYLYQDYKKSLPIRIVNNNEYTTKTKNIESSI</sequence>
<organism evidence="2 3">
    <name type="scientific">Strongyloides stercoralis</name>
    <name type="common">Threadworm</name>
    <dbReference type="NCBI Taxonomy" id="6248"/>
    <lineage>
        <taxon>Eukaryota</taxon>
        <taxon>Metazoa</taxon>
        <taxon>Ecdysozoa</taxon>
        <taxon>Nematoda</taxon>
        <taxon>Chromadorea</taxon>
        <taxon>Rhabditida</taxon>
        <taxon>Tylenchina</taxon>
        <taxon>Panagrolaimomorpha</taxon>
        <taxon>Strongyloidoidea</taxon>
        <taxon>Strongyloididae</taxon>
        <taxon>Strongyloides</taxon>
    </lineage>
</organism>
<feature type="signal peptide" evidence="1">
    <location>
        <begin position="1"/>
        <end position="17"/>
    </location>
</feature>
<reference evidence="3" key="1">
    <citation type="submission" date="2024-02" db="UniProtKB">
        <authorList>
            <consortium name="WormBaseParasite"/>
        </authorList>
    </citation>
    <scope>IDENTIFICATION</scope>
</reference>
<evidence type="ECO:0000256" key="1">
    <source>
        <dbReference type="SAM" id="SignalP"/>
    </source>
</evidence>
<dbReference type="WBParaSite" id="TCONS_00011680.p1">
    <property type="protein sequence ID" value="TCONS_00011680.p1"/>
    <property type="gene ID" value="XLOC_006388"/>
</dbReference>
<keyword evidence="1" id="KW-0732">Signal</keyword>
<dbReference type="Proteomes" id="UP000035681">
    <property type="component" value="Unplaced"/>
</dbReference>
<evidence type="ECO:0000313" key="2">
    <source>
        <dbReference type="Proteomes" id="UP000035681"/>
    </source>
</evidence>
<protein>
    <submittedName>
        <fullName evidence="3">Uncharacterized protein</fullName>
    </submittedName>
</protein>